<keyword evidence="3" id="KW-1185">Reference proteome</keyword>
<proteinExistence type="predicted"/>
<sequence>MEREGTYWTKSPGSKSRDVQCSILSGGDIHIALMSSVCRERSIGRLFATKALALSRALLIAFVLAEAFDLK</sequence>
<dbReference type="AlphaFoldDB" id="A0A7T8QWU7"/>
<protein>
    <submittedName>
        <fullName evidence="2">Uncharacterized protein</fullName>
    </submittedName>
</protein>
<dbReference type="Proteomes" id="UP000595437">
    <property type="component" value="Chromosome 2"/>
</dbReference>
<reference evidence="3" key="1">
    <citation type="submission" date="2021-01" db="EMBL/GenBank/DDBJ databases">
        <title>Caligus Genome Assembly.</title>
        <authorList>
            <person name="Gallardo-Escarate C."/>
        </authorList>
    </citation>
    <scope>NUCLEOTIDE SEQUENCE [LARGE SCALE GENOMIC DNA]</scope>
</reference>
<keyword evidence="1" id="KW-1133">Transmembrane helix</keyword>
<feature type="transmembrane region" description="Helical" evidence="1">
    <location>
        <begin position="43"/>
        <end position="65"/>
    </location>
</feature>
<keyword evidence="1" id="KW-0812">Transmembrane</keyword>
<organism evidence="2 3">
    <name type="scientific">Caligus rogercresseyi</name>
    <name type="common">Sea louse</name>
    <dbReference type="NCBI Taxonomy" id="217165"/>
    <lineage>
        <taxon>Eukaryota</taxon>
        <taxon>Metazoa</taxon>
        <taxon>Ecdysozoa</taxon>
        <taxon>Arthropoda</taxon>
        <taxon>Crustacea</taxon>
        <taxon>Multicrustacea</taxon>
        <taxon>Hexanauplia</taxon>
        <taxon>Copepoda</taxon>
        <taxon>Siphonostomatoida</taxon>
        <taxon>Caligidae</taxon>
        <taxon>Caligus</taxon>
    </lineage>
</organism>
<evidence type="ECO:0000256" key="1">
    <source>
        <dbReference type="SAM" id="Phobius"/>
    </source>
</evidence>
<evidence type="ECO:0000313" key="3">
    <source>
        <dbReference type="Proteomes" id="UP000595437"/>
    </source>
</evidence>
<name>A0A7T8QWU7_CALRO</name>
<gene>
    <name evidence="2" type="ORF">FKW44_003251</name>
</gene>
<accession>A0A7T8QWU7</accession>
<keyword evidence="1" id="KW-0472">Membrane</keyword>
<evidence type="ECO:0000313" key="2">
    <source>
        <dbReference type="EMBL" id="QQP58055.1"/>
    </source>
</evidence>
<feature type="non-terminal residue" evidence="2">
    <location>
        <position position="71"/>
    </location>
</feature>
<dbReference type="EMBL" id="CP045891">
    <property type="protein sequence ID" value="QQP58055.1"/>
    <property type="molecule type" value="Genomic_DNA"/>
</dbReference>